<dbReference type="InterPro" id="IPR007893">
    <property type="entry name" value="Spore_coat_U/FanG"/>
</dbReference>
<gene>
    <name evidence="3" type="ORF">CWE12_12725</name>
</gene>
<reference evidence="3 4" key="1">
    <citation type="journal article" date="2018" name="Front. Microbiol.">
        <title>Genome-Based Analysis Reveals the Taxonomy and Diversity of the Family Idiomarinaceae.</title>
        <authorList>
            <person name="Liu Y."/>
            <person name="Lai Q."/>
            <person name="Shao Z."/>
        </authorList>
    </citation>
    <scope>NUCLEOTIDE SEQUENCE [LARGE SCALE GENOMIC DNA]</scope>
    <source>
        <strain evidence="3 4">GBSy1</strain>
    </source>
</reference>
<proteinExistence type="predicted"/>
<dbReference type="InterPro" id="IPR053167">
    <property type="entry name" value="Spore_coat_component"/>
</dbReference>
<feature type="chain" id="PRO_5045856456" description="Spore coat protein U/FanG domain-containing protein" evidence="1">
    <location>
        <begin position="23"/>
        <end position="154"/>
    </location>
</feature>
<sequence>MKKLVLATAIAAATTMSMTAQAQEVGTFDIDVNVVASCDLVANGVDFGDVDVFADIDLVTAAAPATLDITCTNGASYDILLGHSGELTHATAAPVTYSLFQDAAFTTVWNDTTDTRTETGDGALQSYDVFAQLAIDNTTEVGAYTGTVNVTVNF</sequence>
<name>A0ABY0BUW9_9GAMM</name>
<organism evidence="3 4">
    <name type="scientific">Aliidiomarina sedimenti</name>
    <dbReference type="NCBI Taxonomy" id="1933879"/>
    <lineage>
        <taxon>Bacteria</taxon>
        <taxon>Pseudomonadati</taxon>
        <taxon>Pseudomonadota</taxon>
        <taxon>Gammaproteobacteria</taxon>
        <taxon>Alteromonadales</taxon>
        <taxon>Idiomarinaceae</taxon>
        <taxon>Aliidiomarina</taxon>
    </lineage>
</organism>
<comment type="caution">
    <text evidence="3">The sequence shown here is derived from an EMBL/GenBank/DDBJ whole genome shotgun (WGS) entry which is preliminary data.</text>
</comment>
<feature type="domain" description="Spore coat protein U/FanG" evidence="2">
    <location>
        <begin position="26"/>
        <end position="151"/>
    </location>
</feature>
<feature type="signal peptide" evidence="1">
    <location>
        <begin position="1"/>
        <end position="22"/>
    </location>
</feature>
<evidence type="ECO:0000313" key="3">
    <source>
        <dbReference type="EMBL" id="RUO28079.1"/>
    </source>
</evidence>
<dbReference type="RefSeq" id="WP_126790086.1">
    <property type="nucleotide sequence ID" value="NZ_PIPN01000006.1"/>
</dbReference>
<accession>A0ABY0BUW9</accession>
<dbReference type="Proteomes" id="UP000287410">
    <property type="component" value="Unassembled WGS sequence"/>
</dbReference>
<keyword evidence="4" id="KW-1185">Reference proteome</keyword>
<protein>
    <recommendedName>
        <fullName evidence="2">Spore coat protein U/FanG domain-containing protein</fullName>
    </recommendedName>
</protein>
<dbReference type="EMBL" id="PIPN01000006">
    <property type="protein sequence ID" value="RUO28079.1"/>
    <property type="molecule type" value="Genomic_DNA"/>
</dbReference>
<dbReference type="Pfam" id="PF05229">
    <property type="entry name" value="SCPU"/>
    <property type="match status" value="1"/>
</dbReference>
<evidence type="ECO:0000256" key="1">
    <source>
        <dbReference type="SAM" id="SignalP"/>
    </source>
</evidence>
<evidence type="ECO:0000259" key="2">
    <source>
        <dbReference type="Pfam" id="PF05229"/>
    </source>
</evidence>
<evidence type="ECO:0000313" key="4">
    <source>
        <dbReference type="Proteomes" id="UP000287410"/>
    </source>
</evidence>
<dbReference type="SMART" id="SM00972">
    <property type="entry name" value="SCPU"/>
    <property type="match status" value="1"/>
</dbReference>
<keyword evidence="1" id="KW-0732">Signal</keyword>
<dbReference type="PANTHER" id="PTHR37089">
    <property type="entry name" value="PROTEIN U-RELATED"/>
    <property type="match status" value="1"/>
</dbReference>